<evidence type="ECO:0000313" key="6">
    <source>
        <dbReference type="Proteomes" id="UP000465778"/>
    </source>
</evidence>
<dbReference type="PANTHER" id="PTHR43080">
    <property type="entry name" value="CBS DOMAIN-CONTAINING PROTEIN CBSX3, MITOCHONDRIAL"/>
    <property type="match status" value="1"/>
</dbReference>
<dbReference type="Pfam" id="PF00571">
    <property type="entry name" value="CBS"/>
    <property type="match status" value="2"/>
</dbReference>
<evidence type="ECO:0000313" key="5">
    <source>
        <dbReference type="EMBL" id="KAF0822825.1"/>
    </source>
</evidence>
<dbReference type="InterPro" id="IPR045865">
    <property type="entry name" value="ACT-like_dom_sf"/>
</dbReference>
<dbReference type="PROSITE" id="PS51671">
    <property type="entry name" value="ACT"/>
    <property type="match status" value="1"/>
</dbReference>
<dbReference type="AlphaFoldDB" id="A0A800MV23"/>
<dbReference type="InterPro" id="IPR000644">
    <property type="entry name" value="CBS_dom"/>
</dbReference>
<dbReference type="Proteomes" id="UP000465778">
    <property type="component" value="Unassembled WGS sequence"/>
</dbReference>
<dbReference type="CDD" id="cd04584">
    <property type="entry name" value="CBS_pair_AcuB_like"/>
    <property type="match status" value="1"/>
</dbReference>
<accession>A0A800MV23</accession>
<evidence type="ECO:0000259" key="4">
    <source>
        <dbReference type="PROSITE" id="PS51671"/>
    </source>
</evidence>
<dbReference type="SUPFAM" id="SSF54631">
    <property type="entry name" value="CBS-domain pair"/>
    <property type="match status" value="1"/>
</dbReference>
<protein>
    <submittedName>
        <fullName evidence="5">CBS domain protein AcuB</fullName>
    </submittedName>
</protein>
<keyword evidence="1 2" id="KW-0129">CBS domain</keyword>
<evidence type="ECO:0000259" key="3">
    <source>
        <dbReference type="PROSITE" id="PS51371"/>
    </source>
</evidence>
<proteinExistence type="predicted"/>
<dbReference type="Gene3D" id="3.10.580.10">
    <property type="entry name" value="CBS-domain"/>
    <property type="match status" value="1"/>
</dbReference>
<name>A0A800MV23_CYTFI</name>
<organism evidence="5 6">
    <name type="scientific">Cytobacillus firmus</name>
    <name type="common">Bacillus firmus</name>
    <dbReference type="NCBI Taxonomy" id="1399"/>
    <lineage>
        <taxon>Bacteria</taxon>
        <taxon>Bacillati</taxon>
        <taxon>Bacillota</taxon>
        <taxon>Bacilli</taxon>
        <taxon>Bacillales</taxon>
        <taxon>Bacillaceae</taxon>
        <taxon>Cytobacillus</taxon>
    </lineage>
</organism>
<dbReference type="Gene3D" id="3.30.70.260">
    <property type="match status" value="1"/>
</dbReference>
<feature type="domain" description="CBS" evidence="3">
    <location>
        <begin position="40"/>
        <end position="97"/>
    </location>
</feature>
<dbReference type="InterPro" id="IPR002912">
    <property type="entry name" value="ACT_dom"/>
</dbReference>
<feature type="domain" description="ACT" evidence="4">
    <location>
        <begin position="172"/>
        <end position="246"/>
    </location>
</feature>
<dbReference type="CDD" id="cd04883">
    <property type="entry name" value="ACT_AcuB"/>
    <property type="match status" value="1"/>
</dbReference>
<dbReference type="SUPFAM" id="SSF55021">
    <property type="entry name" value="ACT-like"/>
    <property type="match status" value="1"/>
</dbReference>
<dbReference type="PANTHER" id="PTHR43080:SF2">
    <property type="entry name" value="CBS DOMAIN-CONTAINING PROTEIN"/>
    <property type="match status" value="1"/>
</dbReference>
<dbReference type="InterPro" id="IPR051257">
    <property type="entry name" value="Diverse_CBS-Domain"/>
</dbReference>
<dbReference type="PROSITE" id="PS51371">
    <property type="entry name" value="CBS"/>
    <property type="match status" value="2"/>
</dbReference>
<feature type="domain" description="CBS" evidence="3">
    <location>
        <begin position="111"/>
        <end position="169"/>
    </location>
</feature>
<evidence type="ECO:0000256" key="1">
    <source>
        <dbReference type="ARBA" id="ARBA00023122"/>
    </source>
</evidence>
<reference evidence="5 6" key="1">
    <citation type="journal article" date="2020" name="G3 (Bethesda)">
        <title>Whole Genome Sequencing and Comparative Genomics of Two Nematicidal Bacillus Strains Reveals a Wide Range of Possible Virulence Factors.</title>
        <authorList>
            <person name="Susic N."/>
            <person name="Janezic S."/>
            <person name="Rupnik M."/>
            <person name="Geric Stare B."/>
        </authorList>
    </citation>
    <scope>NUCLEOTIDE SEQUENCE [LARGE SCALE GENOMIC DNA]</scope>
    <source>
        <strain evidence="5 6">I-1582</strain>
    </source>
</reference>
<gene>
    <name evidence="5" type="ORF">KIS1582_3378</name>
</gene>
<dbReference type="SMART" id="SM00116">
    <property type="entry name" value="CBS"/>
    <property type="match status" value="2"/>
</dbReference>
<evidence type="ECO:0000256" key="2">
    <source>
        <dbReference type="PROSITE-ProRule" id="PRU00703"/>
    </source>
</evidence>
<dbReference type="Pfam" id="PF01842">
    <property type="entry name" value="ACT"/>
    <property type="match status" value="1"/>
</dbReference>
<dbReference type="EMBL" id="VDEM01000045">
    <property type="protein sequence ID" value="KAF0822825.1"/>
    <property type="molecule type" value="Genomic_DNA"/>
</dbReference>
<sequence length="248" mass="27914">MGVKLPVMARLVQLTISGKPPLIEVSLYKEAFKVIVEEIMKTDVTSLSKEHTIADAIRIMSEKRIRHLPITDEDGRLQGLVTDRDIRDATPSIFHTELFKEDLQRPLKMIMKTDIITGHPLDFAEEIAAVFYEQRIGCLPILNDNKLVGIVTETDLLHTLVQLTGAHQPGSQIEVKVPNKAGMLFEIAEVICKRKANIQSVLVYPDKTDDKFKILVIRVQTMNPTLVVEELKKAGHHVLWPNMPGISL</sequence>
<dbReference type="InterPro" id="IPR046342">
    <property type="entry name" value="CBS_dom_sf"/>
</dbReference>
<comment type="caution">
    <text evidence="5">The sequence shown here is derived from an EMBL/GenBank/DDBJ whole genome shotgun (WGS) entry which is preliminary data.</text>
</comment>